<dbReference type="PROSITE" id="PS50279">
    <property type="entry name" value="BPTI_KUNITZ_2"/>
    <property type="match status" value="1"/>
</dbReference>
<dbReference type="AlphaFoldDB" id="A0A6B0R8Y2"/>
<accession>A0A6B0R8Y2</accession>
<dbReference type="FunFam" id="4.10.410.10:FF:000005">
    <property type="entry name" value="Pancreatic trypsin inhibitor"/>
    <property type="match status" value="1"/>
</dbReference>
<dbReference type="InterPro" id="IPR050098">
    <property type="entry name" value="TFPI/VKTCI-like"/>
</dbReference>
<dbReference type="PANTHER" id="PTHR10083:SF367">
    <property type="entry name" value="SPLEEN TRYPSIN INHIBITOR I"/>
    <property type="match status" value="1"/>
</dbReference>
<dbReference type="SUPFAM" id="SSF57362">
    <property type="entry name" value="BPTI-like"/>
    <property type="match status" value="1"/>
</dbReference>
<evidence type="ECO:0000259" key="5">
    <source>
        <dbReference type="PROSITE" id="PS50279"/>
    </source>
</evidence>
<keyword evidence="3" id="KW-1015">Disulfide bond</keyword>
<dbReference type="PROSITE" id="PS00280">
    <property type="entry name" value="BPTI_KUNITZ_1"/>
    <property type="match status" value="1"/>
</dbReference>
<evidence type="ECO:0000256" key="4">
    <source>
        <dbReference type="SAM" id="SignalP"/>
    </source>
</evidence>
<dbReference type="Gene3D" id="4.10.410.10">
    <property type="entry name" value="Pancreatic trypsin inhibitor Kunitz domain"/>
    <property type="match status" value="1"/>
</dbReference>
<dbReference type="PANTHER" id="PTHR10083">
    <property type="entry name" value="KUNITZ-TYPE PROTEASE INHIBITOR-RELATED"/>
    <property type="match status" value="1"/>
</dbReference>
<feature type="signal peptide" evidence="4">
    <location>
        <begin position="1"/>
        <end position="21"/>
    </location>
</feature>
<dbReference type="PRINTS" id="PR00759">
    <property type="entry name" value="BASICPTASE"/>
</dbReference>
<dbReference type="GO" id="GO:0005615">
    <property type="term" value="C:extracellular space"/>
    <property type="evidence" value="ECO:0007669"/>
    <property type="project" value="TreeGrafter"/>
</dbReference>
<dbReference type="CDD" id="cd22592">
    <property type="entry name" value="Kunitz_BPTI"/>
    <property type="match status" value="1"/>
</dbReference>
<comment type="subcellular location">
    <subcellularLocation>
        <location evidence="1">Secreted</location>
    </subcellularLocation>
</comment>
<feature type="chain" id="PRO_5025639667" description="BPTI/Kunitz inhibitor domain-containing protein" evidence="4">
    <location>
        <begin position="22"/>
        <end position="144"/>
    </location>
</feature>
<comment type="caution">
    <text evidence="6">The sequence shown here is derived from an EMBL/GenBank/DDBJ whole genome shotgun (WGS) entry which is preliminary data.</text>
</comment>
<reference evidence="6" key="1">
    <citation type="submission" date="2019-10" db="EMBL/GenBank/DDBJ databases">
        <title>The sequence and de novo assembly of the wild yak genome.</title>
        <authorList>
            <person name="Liu Y."/>
        </authorList>
    </citation>
    <scope>NUCLEOTIDE SEQUENCE [LARGE SCALE GENOMIC DNA]</scope>
    <source>
        <strain evidence="6">WY2019</strain>
    </source>
</reference>
<dbReference type="InterPro" id="IPR020901">
    <property type="entry name" value="Prtase_inh_Kunz-CS"/>
</dbReference>
<gene>
    <name evidence="6" type="ORF">E5288_WYG013125</name>
</gene>
<evidence type="ECO:0000313" key="7">
    <source>
        <dbReference type="Proteomes" id="UP000322234"/>
    </source>
</evidence>
<keyword evidence="7" id="KW-1185">Reference proteome</keyword>
<feature type="domain" description="BPTI/Kunitz inhibitor" evidence="5">
    <location>
        <begin position="40"/>
        <end position="90"/>
    </location>
</feature>
<dbReference type="EMBL" id="VBQZ03000034">
    <property type="protein sequence ID" value="MXQ86678.1"/>
    <property type="molecule type" value="Genomic_DNA"/>
</dbReference>
<dbReference type="InterPro" id="IPR036880">
    <property type="entry name" value="Kunitz_BPTI_sf"/>
</dbReference>
<evidence type="ECO:0000256" key="2">
    <source>
        <dbReference type="ARBA" id="ARBA00022525"/>
    </source>
</evidence>
<protein>
    <recommendedName>
        <fullName evidence="5">BPTI/Kunitz inhibitor domain-containing protein</fullName>
    </recommendedName>
</protein>
<evidence type="ECO:0000256" key="1">
    <source>
        <dbReference type="ARBA" id="ARBA00004613"/>
    </source>
</evidence>
<keyword evidence="4" id="KW-0732">Signal</keyword>
<sequence>MKMSRLCLSVALLVLLGTLAASTPGCDTSNQAKAQRPDFCLEPPYTGPCKAKMIRHFYNAKSGFCETFVYGGCKAKSNNFKSAEDCMRTCGGAIGPRDGNTESVTLQSKSGVLLSAPPQPGKLPCLLLVILVLGGLWLRISGMV</sequence>
<evidence type="ECO:0000256" key="3">
    <source>
        <dbReference type="ARBA" id="ARBA00023157"/>
    </source>
</evidence>
<dbReference type="SMART" id="SM00131">
    <property type="entry name" value="KU"/>
    <property type="match status" value="1"/>
</dbReference>
<keyword evidence="2" id="KW-0964">Secreted</keyword>
<evidence type="ECO:0000313" key="6">
    <source>
        <dbReference type="EMBL" id="MXQ86678.1"/>
    </source>
</evidence>
<organism evidence="6 7">
    <name type="scientific">Bos mutus</name>
    <name type="common">wild yak</name>
    <dbReference type="NCBI Taxonomy" id="72004"/>
    <lineage>
        <taxon>Eukaryota</taxon>
        <taxon>Metazoa</taxon>
        <taxon>Chordata</taxon>
        <taxon>Craniata</taxon>
        <taxon>Vertebrata</taxon>
        <taxon>Euteleostomi</taxon>
        <taxon>Mammalia</taxon>
        <taxon>Eutheria</taxon>
        <taxon>Laurasiatheria</taxon>
        <taxon>Artiodactyla</taxon>
        <taxon>Ruminantia</taxon>
        <taxon>Pecora</taxon>
        <taxon>Bovidae</taxon>
        <taxon>Bovinae</taxon>
        <taxon>Bos</taxon>
    </lineage>
</organism>
<dbReference type="Proteomes" id="UP000322234">
    <property type="component" value="Unassembled WGS sequence"/>
</dbReference>
<dbReference type="InterPro" id="IPR002223">
    <property type="entry name" value="Kunitz_BPTI"/>
</dbReference>
<dbReference type="Pfam" id="PF00014">
    <property type="entry name" value="Kunitz_BPTI"/>
    <property type="match status" value="1"/>
</dbReference>
<proteinExistence type="predicted"/>
<dbReference type="GO" id="GO:0004867">
    <property type="term" value="F:serine-type endopeptidase inhibitor activity"/>
    <property type="evidence" value="ECO:0007669"/>
    <property type="project" value="InterPro"/>
</dbReference>
<name>A0A6B0R8Y2_9CETA</name>